<proteinExistence type="predicted"/>
<organism evidence="1 2">
    <name type="scientific">Herbiconiux daphne</name>
    <dbReference type="NCBI Taxonomy" id="2970914"/>
    <lineage>
        <taxon>Bacteria</taxon>
        <taxon>Bacillati</taxon>
        <taxon>Actinomycetota</taxon>
        <taxon>Actinomycetes</taxon>
        <taxon>Micrococcales</taxon>
        <taxon>Microbacteriaceae</taxon>
        <taxon>Herbiconiux</taxon>
    </lineage>
</organism>
<protein>
    <submittedName>
        <fullName evidence="1">Phage minor capsid protein</fullName>
    </submittedName>
</protein>
<dbReference type="RefSeq" id="WP_259543542.1">
    <property type="nucleotide sequence ID" value="NZ_JANLCJ010000503.1"/>
</dbReference>
<sequence length="184" mass="20704">MQPKQLDFYTAKVEEIYNHLNIRILETVTQRLAKGDRETITIPEWQINKLAETGQLTKETLKVIAEVAGKAPEEIENAIRQAGYATQKEVDSLMGGHRIIPSMNPMQILLTQYINRAKYNLDNLINETLMTRQGFGTVAQMYRDIVNKTAAEALTGVATLDQALQRTLNQWAEKGIPSGFVDKA</sequence>
<evidence type="ECO:0000313" key="1">
    <source>
        <dbReference type="EMBL" id="MCS5737207.1"/>
    </source>
</evidence>
<gene>
    <name evidence="1" type="ORF">N1032_26110</name>
</gene>
<evidence type="ECO:0000313" key="2">
    <source>
        <dbReference type="Proteomes" id="UP001165586"/>
    </source>
</evidence>
<dbReference type="InterPro" id="IPR009319">
    <property type="entry name" value="Phage_A118_VSP1"/>
</dbReference>
<feature type="non-terminal residue" evidence="1">
    <location>
        <position position="184"/>
    </location>
</feature>
<dbReference type="EMBL" id="JANLCJ010000503">
    <property type="protein sequence ID" value="MCS5737207.1"/>
    <property type="molecule type" value="Genomic_DNA"/>
</dbReference>
<comment type="caution">
    <text evidence="1">The sequence shown here is derived from an EMBL/GenBank/DDBJ whole genome shotgun (WGS) entry which is preliminary data.</text>
</comment>
<accession>A0ABT2HBC2</accession>
<dbReference type="Proteomes" id="UP001165586">
    <property type="component" value="Unassembled WGS sequence"/>
</dbReference>
<reference evidence="1" key="1">
    <citation type="submission" date="2022-08" db="EMBL/GenBank/DDBJ databases">
        <authorList>
            <person name="Deng Y."/>
            <person name="Han X.-F."/>
            <person name="Zhang Y.-Q."/>
        </authorList>
    </citation>
    <scope>NUCLEOTIDE SEQUENCE</scope>
    <source>
        <strain evidence="1">CPCC 203386</strain>
    </source>
</reference>
<dbReference type="Pfam" id="PF06152">
    <property type="entry name" value="Phage_min_cap2"/>
    <property type="match status" value="1"/>
</dbReference>
<name>A0ABT2HBC2_9MICO</name>
<keyword evidence="2" id="KW-1185">Reference proteome</keyword>